<evidence type="ECO:0000256" key="1">
    <source>
        <dbReference type="SAM" id="MobiDB-lite"/>
    </source>
</evidence>
<sequence length="276" mass="31723">MATNEKLKNELSNKKKNQPQKTQGTTMKSLLNSPAVMKRFEEVMGKRANQFTSSILNLYNSEKMLQKAEPMSVISSAMVAATLDLPVDKNLGYAWIVPYGGKAQFQLGYKGYIQLALRTGQYRNINVIEVYEGELQKWDRLTEEIELDFDEKKSDKVIGYTGYFELINGFKKTVYWSKEEIEKHKKKFSKSDFGWKNDYDAMAKKTVIRNMLNKWGILSIDMQKAYVEDVSDPSQRQEVSEEEQKIIDAEFIEADEGQSEPEKTAEEVAAELSNEN</sequence>
<dbReference type="RefSeq" id="WP_054753599.1">
    <property type="nucleotide sequence ID" value="NZ_JBHUMZ010000010.1"/>
</dbReference>
<proteinExistence type="predicted"/>
<comment type="caution">
    <text evidence="2">The sequence shown here is derived from an EMBL/GenBank/DDBJ whole genome shotgun (WGS) entry which is preliminary data.</text>
</comment>
<feature type="compositionally biased region" description="Basic and acidic residues" evidence="1">
    <location>
        <begin position="1"/>
        <end position="13"/>
    </location>
</feature>
<feature type="region of interest" description="Disordered" evidence="1">
    <location>
        <begin position="251"/>
        <end position="276"/>
    </location>
</feature>
<gene>
    <name evidence="2" type="ORF">ACFSW4_02375</name>
</gene>
<dbReference type="InterPro" id="IPR018330">
    <property type="entry name" value="RecT_fam"/>
</dbReference>
<dbReference type="Proteomes" id="UP001597452">
    <property type="component" value="Unassembled WGS sequence"/>
</dbReference>
<feature type="region of interest" description="Disordered" evidence="1">
    <location>
        <begin position="1"/>
        <end position="27"/>
    </location>
</feature>
<protein>
    <submittedName>
        <fullName evidence="2">Recombinase RecT</fullName>
    </submittedName>
</protein>
<evidence type="ECO:0000313" key="2">
    <source>
        <dbReference type="EMBL" id="MFD2637718.1"/>
    </source>
</evidence>
<dbReference type="Pfam" id="PF03837">
    <property type="entry name" value="RecT"/>
    <property type="match status" value="1"/>
</dbReference>
<accession>A0ABW5Q6V5</accession>
<organism evidence="2 3">
    <name type="scientific">Piscibacillus salipiscarius</name>
    <dbReference type="NCBI Taxonomy" id="299480"/>
    <lineage>
        <taxon>Bacteria</taxon>
        <taxon>Bacillati</taxon>
        <taxon>Bacillota</taxon>
        <taxon>Bacilli</taxon>
        <taxon>Bacillales</taxon>
        <taxon>Bacillaceae</taxon>
        <taxon>Piscibacillus</taxon>
    </lineage>
</organism>
<evidence type="ECO:0000313" key="3">
    <source>
        <dbReference type="Proteomes" id="UP001597452"/>
    </source>
</evidence>
<dbReference type="InterPro" id="IPR004590">
    <property type="entry name" value="ssDNA_annealing_RecT"/>
</dbReference>
<dbReference type="NCBIfam" id="TIGR00616">
    <property type="entry name" value="rect"/>
    <property type="match status" value="1"/>
</dbReference>
<dbReference type="EMBL" id="JBHUMZ010000010">
    <property type="protein sequence ID" value="MFD2637718.1"/>
    <property type="molecule type" value="Genomic_DNA"/>
</dbReference>
<reference evidence="3" key="1">
    <citation type="journal article" date="2019" name="Int. J. Syst. Evol. Microbiol.">
        <title>The Global Catalogue of Microorganisms (GCM) 10K type strain sequencing project: providing services to taxonomists for standard genome sequencing and annotation.</title>
        <authorList>
            <consortium name="The Broad Institute Genomics Platform"/>
            <consortium name="The Broad Institute Genome Sequencing Center for Infectious Disease"/>
            <person name="Wu L."/>
            <person name="Ma J."/>
        </authorList>
    </citation>
    <scope>NUCLEOTIDE SEQUENCE [LARGE SCALE GENOMIC DNA]</scope>
    <source>
        <strain evidence="3">TISTR 1571</strain>
    </source>
</reference>
<keyword evidence="3" id="KW-1185">Reference proteome</keyword>
<name>A0ABW5Q6V5_9BACI</name>